<dbReference type="SUPFAM" id="SSF55874">
    <property type="entry name" value="ATPase domain of HSP90 chaperone/DNA topoisomerase II/histidine kinase"/>
    <property type="match status" value="1"/>
</dbReference>
<dbReference type="SUPFAM" id="SSF47384">
    <property type="entry name" value="Homodimeric domain of signal transducing histidine kinase"/>
    <property type="match status" value="1"/>
</dbReference>
<keyword evidence="4" id="KW-0808">Transferase</keyword>
<dbReference type="EMBL" id="FZOS01000005">
    <property type="protein sequence ID" value="SNS39142.1"/>
    <property type="molecule type" value="Genomic_DNA"/>
</dbReference>
<dbReference type="GO" id="GO:0006355">
    <property type="term" value="P:regulation of DNA-templated transcription"/>
    <property type="evidence" value="ECO:0007669"/>
    <property type="project" value="InterPro"/>
</dbReference>
<evidence type="ECO:0000256" key="1">
    <source>
        <dbReference type="ARBA" id="ARBA00000085"/>
    </source>
</evidence>
<keyword evidence="6" id="KW-0418">Kinase</keyword>
<organism evidence="11 12">
    <name type="scientific">Edaphosphingomonas laterariae</name>
    <dbReference type="NCBI Taxonomy" id="861865"/>
    <lineage>
        <taxon>Bacteria</taxon>
        <taxon>Pseudomonadati</taxon>
        <taxon>Pseudomonadota</taxon>
        <taxon>Alphaproteobacteria</taxon>
        <taxon>Sphingomonadales</taxon>
        <taxon>Rhizorhabdaceae</taxon>
        <taxon>Edaphosphingomonas</taxon>
    </lineage>
</organism>
<evidence type="ECO:0000313" key="12">
    <source>
        <dbReference type="Proteomes" id="UP000198281"/>
    </source>
</evidence>
<evidence type="ECO:0000259" key="10">
    <source>
        <dbReference type="PROSITE" id="PS50109"/>
    </source>
</evidence>
<dbReference type="InterPro" id="IPR003661">
    <property type="entry name" value="HisK_dim/P_dom"/>
</dbReference>
<reference evidence="12" key="1">
    <citation type="submission" date="2017-06" db="EMBL/GenBank/DDBJ databases">
        <authorList>
            <person name="Varghese N."/>
            <person name="Submissions S."/>
        </authorList>
    </citation>
    <scope>NUCLEOTIDE SEQUENCE [LARGE SCALE GENOMIC DNA]</scope>
    <source>
        <strain evidence="12">LNB2</strain>
    </source>
</reference>
<name>A0A239E5D8_9SPHN</name>
<dbReference type="GO" id="GO:0000155">
    <property type="term" value="F:phosphorelay sensor kinase activity"/>
    <property type="evidence" value="ECO:0007669"/>
    <property type="project" value="InterPro"/>
</dbReference>
<dbReference type="PANTHER" id="PTHR43065">
    <property type="entry name" value="SENSOR HISTIDINE KINASE"/>
    <property type="match status" value="1"/>
</dbReference>
<evidence type="ECO:0000256" key="3">
    <source>
        <dbReference type="ARBA" id="ARBA00022553"/>
    </source>
</evidence>
<dbReference type="CDD" id="cd00130">
    <property type="entry name" value="PAS"/>
    <property type="match status" value="2"/>
</dbReference>
<dbReference type="InterPro" id="IPR004358">
    <property type="entry name" value="Sig_transdc_His_kin-like_C"/>
</dbReference>
<evidence type="ECO:0000256" key="5">
    <source>
        <dbReference type="ARBA" id="ARBA00022741"/>
    </source>
</evidence>
<keyword evidence="12" id="KW-1185">Reference proteome</keyword>
<evidence type="ECO:0000256" key="9">
    <source>
        <dbReference type="SAM" id="MobiDB-lite"/>
    </source>
</evidence>
<keyword evidence="5" id="KW-0547">Nucleotide-binding</keyword>
<proteinExistence type="predicted"/>
<gene>
    <name evidence="11" type="ORF">SAMN06295912_105187</name>
</gene>
<keyword evidence="7" id="KW-0067">ATP-binding</keyword>
<dbReference type="Pfam" id="PF00512">
    <property type="entry name" value="HisKA"/>
    <property type="match status" value="1"/>
</dbReference>
<evidence type="ECO:0000256" key="4">
    <source>
        <dbReference type="ARBA" id="ARBA00022679"/>
    </source>
</evidence>
<feature type="region of interest" description="Disordered" evidence="9">
    <location>
        <begin position="1"/>
        <end position="20"/>
    </location>
</feature>
<dbReference type="Pfam" id="PF00989">
    <property type="entry name" value="PAS"/>
    <property type="match status" value="1"/>
</dbReference>
<dbReference type="PROSITE" id="PS50109">
    <property type="entry name" value="HIS_KIN"/>
    <property type="match status" value="1"/>
</dbReference>
<dbReference type="Gene3D" id="1.10.287.130">
    <property type="match status" value="1"/>
</dbReference>
<evidence type="ECO:0000256" key="2">
    <source>
        <dbReference type="ARBA" id="ARBA00012438"/>
    </source>
</evidence>
<keyword evidence="3" id="KW-0597">Phosphoprotein</keyword>
<dbReference type="SUPFAM" id="SSF55785">
    <property type="entry name" value="PYP-like sensor domain (PAS domain)"/>
    <property type="match status" value="2"/>
</dbReference>
<dbReference type="InterPro" id="IPR005467">
    <property type="entry name" value="His_kinase_dom"/>
</dbReference>
<evidence type="ECO:0000256" key="6">
    <source>
        <dbReference type="ARBA" id="ARBA00022777"/>
    </source>
</evidence>
<dbReference type="GO" id="GO:0005524">
    <property type="term" value="F:ATP binding"/>
    <property type="evidence" value="ECO:0007669"/>
    <property type="project" value="UniProtKB-KW"/>
</dbReference>
<comment type="catalytic activity">
    <reaction evidence="1">
        <text>ATP + protein L-histidine = ADP + protein N-phospho-L-histidine.</text>
        <dbReference type="EC" id="2.7.13.3"/>
    </reaction>
</comment>
<dbReference type="NCBIfam" id="TIGR00229">
    <property type="entry name" value="sensory_box"/>
    <property type="match status" value="2"/>
</dbReference>
<dbReference type="AlphaFoldDB" id="A0A239E5D8"/>
<keyword evidence="8" id="KW-0902">Two-component regulatory system</keyword>
<dbReference type="SMART" id="SM00388">
    <property type="entry name" value="HisKA"/>
    <property type="match status" value="1"/>
</dbReference>
<dbReference type="PRINTS" id="PR00344">
    <property type="entry name" value="BCTRLSENSOR"/>
</dbReference>
<dbReference type="CDD" id="cd00082">
    <property type="entry name" value="HisKA"/>
    <property type="match status" value="1"/>
</dbReference>
<evidence type="ECO:0000256" key="8">
    <source>
        <dbReference type="ARBA" id="ARBA00023012"/>
    </source>
</evidence>
<dbReference type="InterPro" id="IPR035965">
    <property type="entry name" value="PAS-like_dom_sf"/>
</dbReference>
<dbReference type="InterPro" id="IPR000014">
    <property type="entry name" value="PAS"/>
</dbReference>
<protein>
    <recommendedName>
        <fullName evidence="2">histidine kinase</fullName>
        <ecNumber evidence="2">2.7.13.3</ecNumber>
    </recommendedName>
</protein>
<accession>A0A239E5D8</accession>
<dbReference type="Gene3D" id="3.30.450.20">
    <property type="entry name" value="PAS domain"/>
    <property type="match status" value="2"/>
</dbReference>
<dbReference type="InterPro" id="IPR036890">
    <property type="entry name" value="HATPase_C_sf"/>
</dbReference>
<dbReference type="InterPro" id="IPR036097">
    <property type="entry name" value="HisK_dim/P_sf"/>
</dbReference>
<feature type="compositionally biased region" description="Polar residues" evidence="9">
    <location>
        <begin position="1"/>
        <end position="12"/>
    </location>
</feature>
<dbReference type="Pfam" id="PF02518">
    <property type="entry name" value="HATPase_c"/>
    <property type="match status" value="1"/>
</dbReference>
<dbReference type="InterPro" id="IPR013767">
    <property type="entry name" value="PAS_fold"/>
</dbReference>
<dbReference type="Pfam" id="PF13188">
    <property type="entry name" value="PAS_8"/>
    <property type="match status" value="1"/>
</dbReference>
<dbReference type="PANTHER" id="PTHR43065:SF10">
    <property type="entry name" value="PEROXIDE STRESS-ACTIVATED HISTIDINE KINASE MAK3"/>
    <property type="match status" value="1"/>
</dbReference>
<sequence length="552" mass="60736">MATIVPQPSLSPSPDAGRQPPADLANLLDLSDDTLSIRGGDGAMQFWNGGSTRLYGWAAEDMATPGSYARMHTRFDTAEEDVLAELVRTGRWEGHVTRTTRDGREVLVSVRWAASRTEDGTIDRIVETGRDVTWDIILEEDFRRSEYRYRNMFQAMAVSFWELDFSAVKQMVAEWSHPNESDLAAFFASAPNAIRNSMAKTRIVDVNDKTLRMFGARTREDLGETMERFWPRESEPVFAASGIAAMAGRPTFEAETKMLTLDGREIDVMFTWSFPPQEMGHGTVLVGIVDITGRLRVQQELQRVQGELAHAARVATLGELAASIAHEVNQPLAAIVNFGEAAKRWMFRPEPDMAEANTAIERMIADSRRASDIIGRIRGMATKSAPKPTLFHPCEAVREAVQLCRHDMQSRGVALSIAEIAGLPRVRADRIQIQQVAVNLIVNAIQAMADLPEERRALVIRTRLTPDNMVLIEVQDSGPGIDPAVADRLFTAFASTKESGMGMGLSISRSIVEAHGGKISGRANHDGPGATFAFSLPMAEGEKLDVPCPYAA</sequence>
<evidence type="ECO:0000256" key="7">
    <source>
        <dbReference type="ARBA" id="ARBA00022840"/>
    </source>
</evidence>
<dbReference type="Proteomes" id="UP000198281">
    <property type="component" value="Unassembled WGS sequence"/>
</dbReference>
<feature type="domain" description="Histidine kinase" evidence="10">
    <location>
        <begin position="323"/>
        <end position="540"/>
    </location>
</feature>
<dbReference type="SMART" id="SM00091">
    <property type="entry name" value="PAS"/>
    <property type="match status" value="2"/>
</dbReference>
<dbReference type="EC" id="2.7.13.3" evidence="2"/>
<dbReference type="SMART" id="SM00387">
    <property type="entry name" value="HATPase_c"/>
    <property type="match status" value="1"/>
</dbReference>
<dbReference type="Gene3D" id="3.30.565.10">
    <property type="entry name" value="Histidine kinase-like ATPase, C-terminal domain"/>
    <property type="match status" value="1"/>
</dbReference>
<dbReference type="InterPro" id="IPR003594">
    <property type="entry name" value="HATPase_dom"/>
</dbReference>
<evidence type="ECO:0000313" key="11">
    <source>
        <dbReference type="EMBL" id="SNS39142.1"/>
    </source>
</evidence>